<evidence type="ECO:0000256" key="3">
    <source>
        <dbReference type="ARBA" id="ARBA00022989"/>
    </source>
</evidence>
<comment type="subcellular location">
    <subcellularLocation>
        <location evidence="1 5">Membrane</location>
        <topology evidence="1 5">Multi-pass membrane protein</topology>
    </subcellularLocation>
</comment>
<dbReference type="PANTHER" id="PTHR19317:SF0">
    <property type="entry name" value="PRENYLATED RAB ACCEPTOR PROTEIN 1"/>
    <property type="match status" value="1"/>
</dbReference>
<name>A0A0L0H6B8_SPIPD</name>
<dbReference type="STRING" id="645134.A0A0L0H6B8"/>
<proteinExistence type="inferred from homology"/>
<evidence type="ECO:0000313" key="6">
    <source>
        <dbReference type="EMBL" id="KNC97045.1"/>
    </source>
</evidence>
<dbReference type="Pfam" id="PF03208">
    <property type="entry name" value="PRA1"/>
    <property type="match status" value="1"/>
</dbReference>
<reference evidence="6 7" key="1">
    <citation type="submission" date="2009-08" db="EMBL/GenBank/DDBJ databases">
        <title>The Genome Sequence of Spizellomyces punctatus strain DAOM BR117.</title>
        <authorList>
            <consortium name="The Broad Institute Genome Sequencing Platform"/>
            <person name="Russ C."/>
            <person name="Cuomo C."/>
            <person name="Shea T."/>
            <person name="Young S.K."/>
            <person name="Zeng Q."/>
            <person name="Koehrsen M."/>
            <person name="Haas B."/>
            <person name="Borodovsky M."/>
            <person name="Guigo R."/>
            <person name="Alvarado L."/>
            <person name="Berlin A."/>
            <person name="Bochicchio J."/>
            <person name="Borenstein D."/>
            <person name="Chapman S."/>
            <person name="Chen Z."/>
            <person name="Engels R."/>
            <person name="Freedman E."/>
            <person name="Gellesch M."/>
            <person name="Goldberg J."/>
            <person name="Griggs A."/>
            <person name="Gujja S."/>
            <person name="Heiman D."/>
            <person name="Hepburn T."/>
            <person name="Howarth C."/>
            <person name="Jen D."/>
            <person name="Larson L."/>
            <person name="Lewis B."/>
            <person name="Mehta T."/>
            <person name="Park D."/>
            <person name="Pearson M."/>
            <person name="Roberts A."/>
            <person name="Saif S."/>
            <person name="Shenoy N."/>
            <person name="Sisk P."/>
            <person name="Stolte C."/>
            <person name="Sykes S."/>
            <person name="Thomson T."/>
            <person name="Walk T."/>
            <person name="White J."/>
            <person name="Yandava C."/>
            <person name="Burger G."/>
            <person name="Gray M.W."/>
            <person name="Holland P.W.H."/>
            <person name="King N."/>
            <person name="Lang F.B.F."/>
            <person name="Roger A.J."/>
            <person name="Ruiz-Trillo I."/>
            <person name="Lander E."/>
            <person name="Nusbaum C."/>
        </authorList>
    </citation>
    <scope>NUCLEOTIDE SEQUENCE [LARGE SCALE GENOMIC DNA]</scope>
    <source>
        <strain evidence="6 7">DAOM BR117</strain>
    </source>
</reference>
<sequence length="180" mass="20179">MSTGQQGSNGVSGFSRYVRIDPQTWTNVTEQSRARFAGLKPLGDFFDKNRFRKPSNIGVFTSRLNYNLTYYQNNYILIVLIVTAYQLLTNLPLLLIILFLLGGWKFISSLPANQPTTLLGVQVTSRQLWPAFAMTGVLLLWFSDATGTIFWMVSLCALIIGFHAGMMEPPVEASFAEQQV</sequence>
<dbReference type="GeneID" id="27690657"/>
<dbReference type="VEuPathDB" id="FungiDB:SPPG_07443"/>
<gene>
    <name evidence="6" type="ORF">SPPG_07443</name>
</gene>
<dbReference type="AlphaFoldDB" id="A0A0L0H6B8"/>
<evidence type="ECO:0000313" key="7">
    <source>
        <dbReference type="Proteomes" id="UP000053201"/>
    </source>
</evidence>
<dbReference type="GO" id="GO:0005794">
    <property type="term" value="C:Golgi apparatus"/>
    <property type="evidence" value="ECO:0007669"/>
    <property type="project" value="TreeGrafter"/>
</dbReference>
<dbReference type="EMBL" id="KQ257465">
    <property type="protein sequence ID" value="KNC97045.1"/>
    <property type="molecule type" value="Genomic_DNA"/>
</dbReference>
<evidence type="ECO:0000256" key="4">
    <source>
        <dbReference type="ARBA" id="ARBA00023136"/>
    </source>
</evidence>
<feature type="transmembrane region" description="Helical" evidence="5">
    <location>
        <begin position="148"/>
        <end position="166"/>
    </location>
</feature>
<keyword evidence="3 5" id="KW-1133">Transmembrane helix</keyword>
<dbReference type="FunCoup" id="A0A0L0H6B8">
    <property type="interactions" value="301"/>
</dbReference>
<comment type="similarity">
    <text evidence="5">Belongs to the PRA1 family.</text>
</comment>
<dbReference type="RefSeq" id="XP_016605085.1">
    <property type="nucleotide sequence ID" value="XM_016755608.1"/>
</dbReference>
<dbReference type="eggNOG" id="KOG3142">
    <property type="taxonomic scope" value="Eukaryota"/>
</dbReference>
<evidence type="ECO:0000256" key="1">
    <source>
        <dbReference type="ARBA" id="ARBA00004141"/>
    </source>
</evidence>
<dbReference type="OrthoDB" id="63113at2759"/>
<organism evidence="6 7">
    <name type="scientific">Spizellomyces punctatus (strain DAOM BR117)</name>
    <dbReference type="NCBI Taxonomy" id="645134"/>
    <lineage>
        <taxon>Eukaryota</taxon>
        <taxon>Fungi</taxon>
        <taxon>Fungi incertae sedis</taxon>
        <taxon>Chytridiomycota</taxon>
        <taxon>Chytridiomycota incertae sedis</taxon>
        <taxon>Chytridiomycetes</taxon>
        <taxon>Spizellomycetales</taxon>
        <taxon>Spizellomycetaceae</taxon>
        <taxon>Spizellomyces</taxon>
    </lineage>
</organism>
<feature type="transmembrane region" description="Helical" evidence="5">
    <location>
        <begin position="75"/>
        <end position="102"/>
    </location>
</feature>
<dbReference type="OMA" id="PWTVFFN"/>
<evidence type="ECO:0000256" key="5">
    <source>
        <dbReference type="RuleBase" id="RU363107"/>
    </source>
</evidence>
<evidence type="ECO:0000256" key="2">
    <source>
        <dbReference type="ARBA" id="ARBA00022692"/>
    </source>
</evidence>
<dbReference type="GO" id="GO:0016020">
    <property type="term" value="C:membrane"/>
    <property type="evidence" value="ECO:0007669"/>
    <property type="project" value="UniProtKB-SubCell"/>
</dbReference>
<accession>A0A0L0H6B8</accession>
<dbReference type="InParanoid" id="A0A0L0H6B8"/>
<protein>
    <recommendedName>
        <fullName evidence="5">PRA1 family protein</fullName>
    </recommendedName>
</protein>
<keyword evidence="2 5" id="KW-0812">Transmembrane</keyword>
<dbReference type="Proteomes" id="UP000053201">
    <property type="component" value="Unassembled WGS sequence"/>
</dbReference>
<dbReference type="PANTHER" id="PTHR19317">
    <property type="entry name" value="PRENYLATED RAB ACCEPTOR 1-RELATED"/>
    <property type="match status" value="1"/>
</dbReference>
<dbReference type="InterPro" id="IPR004895">
    <property type="entry name" value="Prenylated_rab_accept_PRA1"/>
</dbReference>
<keyword evidence="7" id="KW-1185">Reference proteome</keyword>
<keyword evidence="4 5" id="KW-0472">Membrane</keyword>